<keyword evidence="1" id="KW-0812">Transmembrane</keyword>
<evidence type="ECO:0000313" key="4">
    <source>
        <dbReference type="EMBL" id="GAT70445.1"/>
    </source>
</evidence>
<feature type="transmembrane region" description="Helical" evidence="1">
    <location>
        <begin position="511"/>
        <end position="532"/>
    </location>
</feature>
<protein>
    <submittedName>
        <fullName evidence="4">Serine hydrolase</fullName>
    </submittedName>
</protein>
<dbReference type="InterPro" id="IPR001466">
    <property type="entry name" value="Beta-lactam-related"/>
</dbReference>
<dbReference type="InterPro" id="IPR012338">
    <property type="entry name" value="Beta-lactam/transpept-like"/>
</dbReference>
<organism evidence="4 5">
    <name type="scientific">Planomonospora sphaerica</name>
    <dbReference type="NCBI Taxonomy" id="161355"/>
    <lineage>
        <taxon>Bacteria</taxon>
        <taxon>Bacillati</taxon>
        <taxon>Actinomycetota</taxon>
        <taxon>Actinomycetes</taxon>
        <taxon>Streptosporangiales</taxon>
        <taxon>Streptosporangiaceae</taxon>
        <taxon>Planomonospora</taxon>
    </lineage>
</organism>
<name>A0A161LQ70_9ACTN</name>
<feature type="transmembrane region" description="Helical" evidence="1">
    <location>
        <begin position="544"/>
        <end position="573"/>
    </location>
</feature>
<evidence type="ECO:0000256" key="1">
    <source>
        <dbReference type="SAM" id="Phobius"/>
    </source>
</evidence>
<dbReference type="AlphaFoldDB" id="A0A161LQ70"/>
<reference evidence="5" key="2">
    <citation type="submission" date="2016-04" db="EMBL/GenBank/DDBJ databases">
        <title>Planomonospora sphaerica JCM9374 whole genome shotgun sequence.</title>
        <authorList>
            <person name="Suzuki T."/>
            <person name="Dohra H."/>
            <person name="Kodani S."/>
        </authorList>
    </citation>
    <scope>NUCLEOTIDE SEQUENCE [LARGE SCALE GENOMIC DNA]</scope>
    <source>
        <strain evidence="5">JCM 9374</strain>
    </source>
</reference>
<evidence type="ECO:0000313" key="5">
    <source>
        <dbReference type="Proteomes" id="UP000077701"/>
    </source>
</evidence>
<keyword evidence="1" id="KW-1133">Transmembrane helix</keyword>
<dbReference type="STRING" id="161355.PS9374_06127"/>
<feature type="domain" description="Beta-lactamase-related" evidence="3">
    <location>
        <begin position="31"/>
        <end position="342"/>
    </location>
</feature>
<feature type="chain" id="PRO_5007824192" evidence="2">
    <location>
        <begin position="19"/>
        <end position="611"/>
    </location>
</feature>
<feature type="signal peptide" evidence="2">
    <location>
        <begin position="1"/>
        <end position="18"/>
    </location>
</feature>
<dbReference type="Gene3D" id="3.40.710.10">
    <property type="entry name" value="DD-peptidase/beta-lactamase superfamily"/>
    <property type="match status" value="1"/>
</dbReference>
<sequence>MLLELIAALVLATTPAQAVQPSDLPGIGALVDEHVSSVMAEEKIPGVTVTVVADGRRVVDKGYGWADVERRLPVDPESTRFLIGSETKLFTAQAALQLVREGKLALDADVNSYLTAFEIRDTYPGRPVTLRHLLTHTAGFDDDHILGSGADVRPLGEALAATQPARLRPPGTGVSYSNYGVALAGHVVETVSGMPFEEYVERHVFAPLGMKDSTIACGGLGDTKAYLADGSTTTADCANFAASGAGPASTASDMAAYLQAQLELDPRLGTGVAAEMQRRQHTEDPRLPGMGFMWEESPYKGHRMLFKAGDMPGMHTYMFLLPERGIGIHVMSNGDGTGRHGLDGFELAHKIIDRYLPGARPPAVQALPGASAERYEGSYQSSQTSHGSLLKVQALTDSPVHVTATADGGVLTTGLKGRQVRWVQFEPGVFQEEGGWDRIAFPEPGQLAISRSTAVFDRIGPLDHPSLHLALLAAALLASLAALLGFPVAAAVRAARRRSSPPPAGPRAPRLLAWLAAASVVAFTAGFGSLLADQGRALPLVLEGAPVLIALLVLASLTVPLAAALLVCTAMAWWRRWWRAPGRIAYTLVALGVTAFAVVAVTYNLAGLSHT</sequence>
<accession>A0A161LQ70</accession>
<dbReference type="Pfam" id="PF00144">
    <property type="entry name" value="Beta-lactamase"/>
    <property type="match status" value="1"/>
</dbReference>
<dbReference type="InterPro" id="IPR050491">
    <property type="entry name" value="AmpC-like"/>
</dbReference>
<keyword evidence="5" id="KW-1185">Reference proteome</keyword>
<feature type="transmembrane region" description="Helical" evidence="1">
    <location>
        <begin position="585"/>
        <end position="606"/>
    </location>
</feature>
<dbReference type="SUPFAM" id="SSF56601">
    <property type="entry name" value="beta-lactamase/transpeptidase-like"/>
    <property type="match status" value="1"/>
</dbReference>
<keyword evidence="2" id="KW-0732">Signal</keyword>
<evidence type="ECO:0000259" key="3">
    <source>
        <dbReference type="Pfam" id="PF00144"/>
    </source>
</evidence>
<gene>
    <name evidence="4" type="ORF">PS9374_06127</name>
</gene>
<comment type="caution">
    <text evidence="4">The sequence shown here is derived from an EMBL/GenBank/DDBJ whole genome shotgun (WGS) entry which is preliminary data.</text>
</comment>
<keyword evidence="4" id="KW-0378">Hydrolase</keyword>
<dbReference type="Proteomes" id="UP000077701">
    <property type="component" value="Unassembled WGS sequence"/>
</dbReference>
<feature type="transmembrane region" description="Helical" evidence="1">
    <location>
        <begin position="467"/>
        <end position="490"/>
    </location>
</feature>
<dbReference type="RefSeq" id="WP_068902681.1">
    <property type="nucleotide sequence ID" value="NZ_BDCX01000017.1"/>
</dbReference>
<dbReference type="GO" id="GO:0016787">
    <property type="term" value="F:hydrolase activity"/>
    <property type="evidence" value="ECO:0007669"/>
    <property type="project" value="UniProtKB-KW"/>
</dbReference>
<dbReference type="PANTHER" id="PTHR46825:SF9">
    <property type="entry name" value="BETA-LACTAMASE-RELATED DOMAIN-CONTAINING PROTEIN"/>
    <property type="match status" value="1"/>
</dbReference>
<evidence type="ECO:0000256" key="2">
    <source>
        <dbReference type="SAM" id="SignalP"/>
    </source>
</evidence>
<reference evidence="4 5" key="1">
    <citation type="journal article" date="2016" name="Genome Announc.">
        <title>Draft Genome Sequence of Planomonospora sphaerica JCM9374, a Rare Actinomycete.</title>
        <authorList>
            <person name="Dohra H."/>
            <person name="Suzuki T."/>
            <person name="Inoue Y."/>
            <person name="Kodani S."/>
        </authorList>
    </citation>
    <scope>NUCLEOTIDE SEQUENCE [LARGE SCALE GENOMIC DNA]</scope>
    <source>
        <strain evidence="4 5">JCM 9374</strain>
    </source>
</reference>
<dbReference type="PANTHER" id="PTHR46825">
    <property type="entry name" value="D-ALANYL-D-ALANINE-CARBOXYPEPTIDASE/ENDOPEPTIDASE AMPH"/>
    <property type="match status" value="1"/>
</dbReference>
<dbReference type="EMBL" id="BDCX01000017">
    <property type="protein sequence ID" value="GAT70445.1"/>
    <property type="molecule type" value="Genomic_DNA"/>
</dbReference>
<proteinExistence type="predicted"/>
<keyword evidence="1" id="KW-0472">Membrane</keyword>